<evidence type="ECO:0000313" key="4">
    <source>
        <dbReference type="Proteomes" id="UP000059074"/>
    </source>
</evidence>
<evidence type="ECO:0008006" key="5">
    <source>
        <dbReference type="Google" id="ProtNLM"/>
    </source>
</evidence>
<keyword evidence="4" id="KW-1185">Reference proteome</keyword>
<proteinExistence type="predicted"/>
<dbReference type="InterPro" id="IPR004919">
    <property type="entry name" value="GmrSD_N"/>
</dbReference>
<accession>A0A120CWY1</accession>
<protein>
    <recommendedName>
        <fullName evidence="5">DUF262 domain-containing protein</fullName>
    </recommendedName>
</protein>
<dbReference type="RefSeq" id="WP_068460503.1">
    <property type="nucleotide sequence ID" value="NZ_LMTR01000039.1"/>
</dbReference>
<feature type="domain" description="GmrSD restriction endonucleases N-terminal" evidence="1">
    <location>
        <begin position="13"/>
        <end position="246"/>
    </location>
</feature>
<evidence type="ECO:0000259" key="1">
    <source>
        <dbReference type="Pfam" id="PF03235"/>
    </source>
</evidence>
<organism evidence="3 4">
    <name type="scientific">Hyphomicrobium sulfonivorans</name>
    <dbReference type="NCBI Taxonomy" id="121290"/>
    <lineage>
        <taxon>Bacteria</taxon>
        <taxon>Pseudomonadati</taxon>
        <taxon>Pseudomonadota</taxon>
        <taxon>Alphaproteobacteria</taxon>
        <taxon>Hyphomicrobiales</taxon>
        <taxon>Hyphomicrobiaceae</taxon>
        <taxon>Hyphomicrobium</taxon>
    </lineage>
</organism>
<dbReference type="Pfam" id="PF03235">
    <property type="entry name" value="GmrSD_N"/>
    <property type="match status" value="1"/>
</dbReference>
<comment type="caution">
    <text evidence="3">The sequence shown here is derived from an EMBL/GenBank/DDBJ whole genome shotgun (WGS) entry which is preliminary data.</text>
</comment>
<dbReference type="InterPro" id="IPR011089">
    <property type="entry name" value="GmrSD_C"/>
</dbReference>
<reference evidence="3 4" key="1">
    <citation type="submission" date="2015-10" db="EMBL/GenBank/DDBJ databases">
        <title>Transcriptomic analysis of a linuron degrading triple-species bacterial consortium.</title>
        <authorList>
            <person name="Albers P."/>
        </authorList>
    </citation>
    <scope>NUCLEOTIDE SEQUENCE [LARGE SCALE GENOMIC DNA]</scope>
    <source>
        <strain evidence="3 4">WDL6</strain>
    </source>
</reference>
<dbReference type="AlphaFoldDB" id="A0A120CWY1"/>
<evidence type="ECO:0000259" key="2">
    <source>
        <dbReference type="Pfam" id="PF07510"/>
    </source>
</evidence>
<dbReference type="PANTHER" id="PTHR35149">
    <property type="entry name" value="SLL5132 PROTEIN"/>
    <property type="match status" value="1"/>
</dbReference>
<dbReference type="PANTHER" id="PTHR35149:SF2">
    <property type="entry name" value="DUF262 DOMAIN-CONTAINING PROTEIN"/>
    <property type="match status" value="1"/>
</dbReference>
<dbReference type="STRING" id="121290.APY04_1130"/>
<dbReference type="OrthoDB" id="9798761at2"/>
<dbReference type="PATRIC" id="fig|121290.4.peg.1643"/>
<sequence length="585" mass="66172">MFPGLPTASLTLTDLFSSPFHFSVPAFQRPYSWTTGEAGQLLEDILTAAGLAGRAGWEEPDYFLGTILLLDNADRGLPKEREREARLFEIIDGQQRLVTLAILLAVLRDLGTERWRWGARNRLDHLILADGLVSPLHSGKFRIELSARDQEFLENYIQVRGACTVVPPEDTLAEAEERLLAVRDYFMREVSSLNEADRRSLADYLCGQCHFVVVLTRDIDRAHRLFTVLNERGRALQRNDILKVEILKGVPQQGMEAANEKWETAAALLGPHFETLFSHIFTIYGREDAKIIAGVRRTIRDVGGAETFLNDVLAPLSKAYDTVLRASDVSLNIDPEVRRYLVYLGRLPEGDWAPAAILTLSQYADDPRRAAQLLKEIDRLVHLMRVLCLGTGKRIRRMSAVLQIIKSGSPIDPQQGPFAISRDEMRNIGYHLRSMYRRDAQICKQLLLRLNDELTRSATVLDPRDYSVEHVLPQRPGASSEWRRWFADAEEREACTDSLGNLVAVSQKQNDRARNQEFDRKQEIYRGSVNDPPVLPITRDVAEAATWRAEDIRAREAKLLGLMRDMWGIDVPGMSQAVPVRSVVA</sequence>
<dbReference type="Pfam" id="PF07510">
    <property type="entry name" value="GmrSD_C"/>
    <property type="match status" value="1"/>
</dbReference>
<gene>
    <name evidence="3" type="ORF">APY04_1130</name>
</gene>
<name>A0A120CWY1_HYPSL</name>
<dbReference type="EMBL" id="LMTR01000039">
    <property type="protein sequence ID" value="KWT70092.1"/>
    <property type="molecule type" value="Genomic_DNA"/>
</dbReference>
<evidence type="ECO:0000313" key="3">
    <source>
        <dbReference type="EMBL" id="KWT70092.1"/>
    </source>
</evidence>
<dbReference type="Proteomes" id="UP000059074">
    <property type="component" value="Unassembled WGS sequence"/>
</dbReference>
<feature type="domain" description="GmrSD restriction endonucleases C-terminal" evidence="2">
    <location>
        <begin position="435"/>
        <end position="560"/>
    </location>
</feature>